<reference evidence="1" key="1">
    <citation type="submission" date="2024-03" db="EMBL/GenBank/DDBJ databases">
        <title>Isolation and characterization of a phage collection against Pseudomonas putida.</title>
        <authorList>
            <person name="Brauer A."/>
            <person name="Rosendahl S."/>
            <person name="Kangsep A."/>
            <person name="Rikberg R."/>
            <person name="Lewanczyk A.C."/>
            <person name="Horak R."/>
            <person name="Tamman H."/>
        </authorList>
    </citation>
    <scope>NUCLEOTIDE SEQUENCE</scope>
</reference>
<keyword evidence="2" id="KW-1185">Reference proteome</keyword>
<sequence length="83" mass="9583">MNLYRKLVNFFTEVKEVPEVKERIKLFPKQNTLDAQMYLNGKWHSVKSYDLSFVQLDVAVERAKAALANYKTIGMDDEGVVSL</sequence>
<dbReference type="EMBL" id="PP496414">
    <property type="protein sequence ID" value="WYV99313.1"/>
    <property type="molecule type" value="Genomic_DNA"/>
</dbReference>
<proteinExistence type="predicted"/>
<evidence type="ECO:0000313" key="2">
    <source>
        <dbReference type="Proteomes" id="UP001433872"/>
    </source>
</evidence>
<gene>
    <name evidence="1" type="ORF">KoPa4_00145</name>
</gene>
<organism evidence="1 2">
    <name type="scientific">Pseudomonas phage vB_PpuM-KoPa-4</name>
    <dbReference type="NCBI Taxonomy" id="3132618"/>
    <lineage>
        <taxon>Viruses</taxon>
        <taxon>Duplodnaviria</taxon>
        <taxon>Heunggongvirae</taxon>
        <taxon>Uroviricota</taxon>
        <taxon>Caudoviricetes</taxon>
        <taxon>Vandenendeviridae</taxon>
        <taxon>Gorskivirinae</taxon>
        <taxon>Tartuvirus</taxon>
        <taxon>Tartuvirus kopa4</taxon>
    </lineage>
</organism>
<accession>A0AAX4MX48</accession>
<dbReference type="Proteomes" id="UP001433872">
    <property type="component" value="Segment"/>
</dbReference>
<name>A0AAX4MX48_9CAUD</name>
<evidence type="ECO:0000313" key="1">
    <source>
        <dbReference type="EMBL" id="WYV99313.1"/>
    </source>
</evidence>
<protein>
    <submittedName>
        <fullName evidence="1">Uncharacterized protein</fullName>
    </submittedName>
</protein>